<proteinExistence type="predicted"/>
<dbReference type="AlphaFoldDB" id="A0A183GP13"/>
<evidence type="ECO:0000313" key="3">
    <source>
        <dbReference type="WBParaSite" id="HPBE_0002443301-mRNA-1"/>
    </source>
</evidence>
<evidence type="ECO:0000313" key="1">
    <source>
        <dbReference type="EMBL" id="VDP44997.1"/>
    </source>
</evidence>
<dbReference type="Proteomes" id="UP000050761">
    <property type="component" value="Unassembled WGS sequence"/>
</dbReference>
<name>A0A183GP13_HELPZ</name>
<evidence type="ECO:0000313" key="2">
    <source>
        <dbReference type="Proteomes" id="UP000050761"/>
    </source>
</evidence>
<gene>
    <name evidence="1" type="ORF">HPBE_LOCUS24432</name>
</gene>
<dbReference type="EMBL" id="UZAH01036340">
    <property type="protein sequence ID" value="VDP44997.1"/>
    <property type="molecule type" value="Genomic_DNA"/>
</dbReference>
<protein>
    <submittedName>
        <fullName evidence="3">Transposase</fullName>
    </submittedName>
</protein>
<reference evidence="1 2" key="1">
    <citation type="submission" date="2018-11" db="EMBL/GenBank/DDBJ databases">
        <authorList>
            <consortium name="Pathogen Informatics"/>
        </authorList>
    </citation>
    <scope>NUCLEOTIDE SEQUENCE [LARGE SCALE GENOMIC DNA]</scope>
</reference>
<accession>A0A183GP13</accession>
<keyword evidence="2" id="KW-1185">Reference proteome</keyword>
<reference evidence="3" key="2">
    <citation type="submission" date="2019-09" db="UniProtKB">
        <authorList>
            <consortium name="WormBaseParasite"/>
        </authorList>
    </citation>
    <scope>IDENTIFICATION</scope>
</reference>
<dbReference type="OrthoDB" id="5866020at2759"/>
<organism evidence="2 3">
    <name type="scientific">Heligmosomoides polygyrus</name>
    <name type="common">Parasitic roundworm</name>
    <dbReference type="NCBI Taxonomy" id="6339"/>
    <lineage>
        <taxon>Eukaryota</taxon>
        <taxon>Metazoa</taxon>
        <taxon>Ecdysozoa</taxon>
        <taxon>Nematoda</taxon>
        <taxon>Chromadorea</taxon>
        <taxon>Rhabditida</taxon>
        <taxon>Rhabditina</taxon>
        <taxon>Rhabditomorpha</taxon>
        <taxon>Strongyloidea</taxon>
        <taxon>Heligmosomidae</taxon>
        <taxon>Heligmosomoides</taxon>
    </lineage>
</organism>
<accession>A0A3P8D0R9</accession>
<dbReference type="WBParaSite" id="HPBE_0002443301-mRNA-1">
    <property type="protein sequence ID" value="HPBE_0002443301-mRNA-1"/>
    <property type="gene ID" value="HPBE_0002443301"/>
</dbReference>
<sequence length="70" mass="7883">MVYDQAPELGRSKQAAWTAFKSVQEVKKSKNVRLRAQLFDPTAPPALAYPSEDEHAISVRHGGIERMMLE</sequence>